<comment type="caution">
    <text evidence="1">The sequence shown here is derived from an EMBL/GenBank/DDBJ whole genome shotgun (WGS) entry which is preliminary data.</text>
</comment>
<evidence type="ECO:0000313" key="2">
    <source>
        <dbReference type="Proteomes" id="UP000006967"/>
    </source>
</evidence>
<gene>
    <name evidence="1" type="ORF">IK5_06326</name>
</gene>
<dbReference type="AlphaFoldDB" id="A0A9W5KQD3"/>
<reference evidence="1 2" key="1">
    <citation type="submission" date="2012-04" db="EMBL/GenBank/DDBJ databases">
        <title>The Genome Sequence of Bacillus cereus VD154.</title>
        <authorList>
            <consortium name="The Broad Institute Genome Sequencing Platform"/>
            <consortium name="The Broad Institute Genome Sequencing Center for Infectious Disease"/>
            <person name="Feldgarden M."/>
            <person name="Van der Auwera G.A."/>
            <person name="Mahillon J."/>
            <person name="Duprez V."/>
            <person name="Timmery S."/>
            <person name="Mattelet C."/>
            <person name="Dierick K."/>
            <person name="Sun M."/>
            <person name="Yu Z."/>
            <person name="Zhu L."/>
            <person name="Hu X."/>
            <person name="Shank E.B."/>
            <person name="Swiecicka I."/>
            <person name="Hansen B.M."/>
            <person name="Andrup L."/>
            <person name="Young S.K."/>
            <person name="Zeng Q."/>
            <person name="Gargeya S."/>
            <person name="Fitzgerald M."/>
            <person name="Haas B."/>
            <person name="Abouelleil A."/>
            <person name="Alvarado L."/>
            <person name="Arachchi H.M."/>
            <person name="Berlin A."/>
            <person name="Chapman S.B."/>
            <person name="Goldberg J."/>
            <person name="Griggs A."/>
            <person name="Gujja S."/>
            <person name="Hansen M."/>
            <person name="Howarth C."/>
            <person name="Imamovic A."/>
            <person name="Larimer J."/>
            <person name="McCowen C."/>
            <person name="Montmayeur A."/>
            <person name="Murphy C."/>
            <person name="Neiman D."/>
            <person name="Pearson M."/>
            <person name="Priest M."/>
            <person name="Roberts A."/>
            <person name="Saif S."/>
            <person name="Shea T."/>
            <person name="Sisk P."/>
            <person name="Sykes S."/>
            <person name="Wortman J."/>
            <person name="Nusbaum C."/>
            <person name="Birren B."/>
        </authorList>
    </citation>
    <scope>NUCLEOTIDE SEQUENCE [LARGE SCALE GENOMIC DNA]</scope>
    <source>
        <strain evidence="1 2">VD154</strain>
    </source>
</reference>
<protein>
    <submittedName>
        <fullName evidence="1">Uncharacterized protein</fullName>
    </submittedName>
</protein>
<organism evidence="1 2">
    <name type="scientific">Bacillus cereus VD154</name>
    <dbReference type="NCBI Taxonomy" id="1053238"/>
    <lineage>
        <taxon>Bacteria</taxon>
        <taxon>Bacillati</taxon>
        <taxon>Bacillota</taxon>
        <taxon>Bacilli</taxon>
        <taxon>Bacillales</taxon>
        <taxon>Bacillaceae</taxon>
        <taxon>Bacillus</taxon>
        <taxon>Bacillus cereus group</taxon>
    </lineage>
</organism>
<sequence length="277" mass="32536">MGNENDYCLYIWPNTYNIFIDIAKALKWNLEQQGNTVVISEDLVTNAKNTVIFGANESIYNNFSIHIPKEAIIYNFEQLYNGCRWDNPRYLNILKDREIWDYSVSNMNWLQKKGLGKLIKHMKIKYAPTLEFKFENFPDFEDIDILFIGSMNERRQFIFDQLQKVAPHLNIIFRNNVWGIDKNELIARSKIILNIHYYLTGILETPRISQVVANDKFIISELSNADDQADWPGIVFVPYNELVNTVLHYSQKPIECMNLAKKSYEYFKLSGFNSDKS</sequence>
<evidence type="ECO:0000313" key="1">
    <source>
        <dbReference type="EMBL" id="EJR59161.1"/>
    </source>
</evidence>
<accession>A0A9W5KQD3</accession>
<proteinExistence type="predicted"/>
<dbReference type="Proteomes" id="UP000006967">
    <property type="component" value="Unassembled WGS sequence"/>
</dbReference>
<dbReference type="EMBL" id="AHFG01000112">
    <property type="protein sequence ID" value="EJR59161.1"/>
    <property type="molecule type" value="Genomic_DNA"/>
</dbReference>
<name>A0A9W5KQD3_BACCE</name>